<comment type="caution">
    <text evidence="8">The sequence shown here is derived from an EMBL/GenBank/DDBJ whole genome shotgun (WGS) entry which is preliminary data.</text>
</comment>
<evidence type="ECO:0000256" key="4">
    <source>
        <dbReference type="SAM" id="MobiDB-lite"/>
    </source>
</evidence>
<dbReference type="Proteomes" id="UP000298111">
    <property type="component" value="Unassembled WGS sequence"/>
</dbReference>
<evidence type="ECO:0000313" key="8">
    <source>
        <dbReference type="EMBL" id="TGG89688.1"/>
    </source>
</evidence>
<gene>
    <name evidence="8" type="ORF">D8771_02015</name>
</gene>
<dbReference type="InterPro" id="IPR045087">
    <property type="entry name" value="Cu-oxidase_fam"/>
</dbReference>
<dbReference type="CDD" id="cd13867">
    <property type="entry name" value="CuRO_2_CueO_FtsP"/>
    <property type="match status" value="1"/>
</dbReference>
<keyword evidence="3" id="KW-0560">Oxidoreductase</keyword>
<feature type="region of interest" description="Disordered" evidence="4">
    <location>
        <begin position="1"/>
        <end position="50"/>
    </location>
</feature>
<evidence type="ECO:0000256" key="2">
    <source>
        <dbReference type="ARBA" id="ARBA00022723"/>
    </source>
</evidence>
<dbReference type="CDD" id="cd04232">
    <property type="entry name" value="CuRO_1_CueO_FtsP"/>
    <property type="match status" value="1"/>
</dbReference>
<dbReference type="GeneID" id="75184354"/>
<dbReference type="Gene3D" id="2.60.40.420">
    <property type="entry name" value="Cupredoxins - blue copper proteins"/>
    <property type="match status" value="3"/>
</dbReference>
<protein>
    <submittedName>
        <fullName evidence="8">Copper oxidase</fullName>
    </submittedName>
</protein>
<dbReference type="PANTHER" id="PTHR48267">
    <property type="entry name" value="CUPREDOXIN SUPERFAMILY PROTEIN"/>
    <property type="match status" value="1"/>
</dbReference>
<dbReference type="Pfam" id="PF07732">
    <property type="entry name" value="Cu-oxidase_3"/>
    <property type="match status" value="1"/>
</dbReference>
<dbReference type="SUPFAM" id="SSF49503">
    <property type="entry name" value="Cupredoxins"/>
    <property type="match status" value="3"/>
</dbReference>
<evidence type="ECO:0000259" key="7">
    <source>
        <dbReference type="Pfam" id="PF07732"/>
    </source>
</evidence>
<keyword evidence="2" id="KW-0479">Metal-binding</keyword>
<keyword evidence="5" id="KW-1133">Transmembrane helix</keyword>
<keyword evidence="5" id="KW-0812">Transmembrane</keyword>
<dbReference type="InterPro" id="IPR011706">
    <property type="entry name" value="Cu-oxidase_C"/>
</dbReference>
<sequence>MSDTPLGLSGDRARPDEQTGKGGQAEEAVPATARASAGPGPPARRRRRTIRRRVLVTAGSLLGLGVVTGGAYGVNFAVVYRNRHRSTAGTLDFTNRLAVPRLLEPDRDARGVRTFELKARAGTSRLLPDKRTPTWGVNGPFLGPTLRARRGDRVAVTFDNRLPETTTLHWHGMHLPAPMDGGPHQAVPTGGRWRPRWRIDQPAATLWYHPHPHGATSDHVTRGVAGLFLLEDEHSEASGLPNTYGVDDVPLIIQDRAFEDDGSFSLRGASFAESLAGVGSLGVLGDTILVNGTRDPHLPVSTRLVRLRILNGSNARVYDLGLTDGRAFHLVAQEAGLLSAPVRLRRLRLAPAERAEIVVPFEPDERVVLRSYPPDLGVDFPNRRLDGGEDTFDLLQFRTAATLRETGEVPARLSGAPEAVRAPRGARRRRFELSGVQINGSTMDMNRIDVVAPAGAVELWDVIGIDGRPHSFHVHGTSFSVVSSGGRPVPERLRGLKDTVYLPPGETVRLAVPMPEHTDPTTPYMYHCHMLWHEDQGMMGQFTVVRPGTERSAPRQVPGGHH</sequence>
<keyword evidence="5" id="KW-0472">Membrane</keyword>
<organism evidence="8 9">
    <name type="scientific">Streptomyces albus</name>
    <dbReference type="NCBI Taxonomy" id="1888"/>
    <lineage>
        <taxon>Bacteria</taxon>
        <taxon>Bacillati</taxon>
        <taxon>Actinomycetota</taxon>
        <taxon>Actinomycetes</taxon>
        <taxon>Kitasatosporales</taxon>
        <taxon>Streptomycetaceae</taxon>
        <taxon>Streptomyces</taxon>
    </lineage>
</organism>
<dbReference type="PROSITE" id="PS00080">
    <property type="entry name" value="MULTICOPPER_OXIDASE2"/>
    <property type="match status" value="1"/>
</dbReference>
<reference evidence="8 9" key="1">
    <citation type="submission" date="2018-10" db="EMBL/GenBank/DDBJ databases">
        <title>Isolation of pseudouridimycin from Streptomyces albus DSM 40763.</title>
        <authorList>
            <person name="Rosenqvist P."/>
            <person name="Metsae-Ketelae M."/>
            <person name="Virta P."/>
        </authorList>
    </citation>
    <scope>NUCLEOTIDE SEQUENCE [LARGE SCALE GENOMIC DNA]</scope>
    <source>
        <strain evidence="8 9">DSM 40763</strain>
    </source>
</reference>
<evidence type="ECO:0000259" key="6">
    <source>
        <dbReference type="Pfam" id="PF07731"/>
    </source>
</evidence>
<proteinExistence type="inferred from homology"/>
<dbReference type="InterPro" id="IPR002355">
    <property type="entry name" value="Cu_oxidase_Cu_BS"/>
</dbReference>
<dbReference type="EMBL" id="RCIY01000002">
    <property type="protein sequence ID" value="TGG89688.1"/>
    <property type="molecule type" value="Genomic_DNA"/>
</dbReference>
<evidence type="ECO:0000256" key="5">
    <source>
        <dbReference type="SAM" id="Phobius"/>
    </source>
</evidence>
<feature type="transmembrane region" description="Helical" evidence="5">
    <location>
        <begin position="54"/>
        <end position="74"/>
    </location>
</feature>
<dbReference type="GO" id="GO:0005507">
    <property type="term" value="F:copper ion binding"/>
    <property type="evidence" value="ECO:0007669"/>
    <property type="project" value="InterPro"/>
</dbReference>
<dbReference type="PANTHER" id="PTHR48267:SF1">
    <property type="entry name" value="BILIRUBIN OXIDASE"/>
    <property type="match status" value="1"/>
</dbReference>
<dbReference type="InterPro" id="IPR011707">
    <property type="entry name" value="Cu-oxidase-like_N"/>
</dbReference>
<accession>A0A8H1LQM6</accession>
<evidence type="ECO:0000256" key="3">
    <source>
        <dbReference type="ARBA" id="ARBA00023002"/>
    </source>
</evidence>
<evidence type="ECO:0000313" key="9">
    <source>
        <dbReference type="Proteomes" id="UP000298111"/>
    </source>
</evidence>
<name>A0A8H1LQM6_9ACTN</name>
<dbReference type="GO" id="GO:0016491">
    <property type="term" value="F:oxidoreductase activity"/>
    <property type="evidence" value="ECO:0007669"/>
    <property type="project" value="UniProtKB-KW"/>
</dbReference>
<dbReference type="Pfam" id="PF07731">
    <property type="entry name" value="Cu-oxidase_2"/>
    <property type="match status" value="1"/>
</dbReference>
<comment type="similarity">
    <text evidence="1">Belongs to the multicopper oxidase family.</text>
</comment>
<feature type="domain" description="Plastocyanin-like" evidence="6">
    <location>
        <begin position="433"/>
        <end position="545"/>
    </location>
</feature>
<dbReference type="InterPro" id="IPR008972">
    <property type="entry name" value="Cupredoxin"/>
</dbReference>
<feature type="domain" description="Plastocyanin-like" evidence="7">
    <location>
        <begin position="126"/>
        <end position="234"/>
    </location>
</feature>
<dbReference type="CDD" id="cd13890">
    <property type="entry name" value="CuRO_3_CueO_FtsP"/>
    <property type="match status" value="1"/>
</dbReference>
<evidence type="ECO:0000256" key="1">
    <source>
        <dbReference type="ARBA" id="ARBA00010609"/>
    </source>
</evidence>
<dbReference type="AlphaFoldDB" id="A0A8H1LQM6"/>
<dbReference type="RefSeq" id="WP_135566605.1">
    <property type="nucleotide sequence ID" value="NZ_BNEJ01000017.1"/>
</dbReference>